<proteinExistence type="predicted"/>
<dbReference type="AlphaFoldDB" id="A0AA39IXQ0"/>
<accession>A0AA39IXQ0</accession>
<evidence type="ECO:0000313" key="1">
    <source>
        <dbReference type="EMBL" id="KAK0432411.1"/>
    </source>
</evidence>
<organism evidence="1 2">
    <name type="scientific">Armillaria borealis</name>
    <dbReference type="NCBI Taxonomy" id="47425"/>
    <lineage>
        <taxon>Eukaryota</taxon>
        <taxon>Fungi</taxon>
        <taxon>Dikarya</taxon>
        <taxon>Basidiomycota</taxon>
        <taxon>Agaricomycotina</taxon>
        <taxon>Agaricomycetes</taxon>
        <taxon>Agaricomycetidae</taxon>
        <taxon>Agaricales</taxon>
        <taxon>Marasmiineae</taxon>
        <taxon>Physalacriaceae</taxon>
        <taxon>Armillaria</taxon>
    </lineage>
</organism>
<gene>
    <name evidence="1" type="ORF">EV421DRAFT_1910920</name>
</gene>
<reference evidence="1" key="1">
    <citation type="submission" date="2023-06" db="EMBL/GenBank/DDBJ databases">
        <authorList>
            <consortium name="Lawrence Berkeley National Laboratory"/>
            <person name="Ahrendt S."/>
            <person name="Sahu N."/>
            <person name="Indic B."/>
            <person name="Wong-Bajracharya J."/>
            <person name="Merenyi Z."/>
            <person name="Ke H.-M."/>
            <person name="Monk M."/>
            <person name="Kocsube S."/>
            <person name="Drula E."/>
            <person name="Lipzen A."/>
            <person name="Balint B."/>
            <person name="Henrissat B."/>
            <person name="Andreopoulos B."/>
            <person name="Martin F.M."/>
            <person name="Harder C.B."/>
            <person name="Rigling D."/>
            <person name="Ford K.L."/>
            <person name="Foster G.D."/>
            <person name="Pangilinan J."/>
            <person name="Papanicolaou A."/>
            <person name="Barry K."/>
            <person name="LaButti K."/>
            <person name="Viragh M."/>
            <person name="Koriabine M."/>
            <person name="Yan M."/>
            <person name="Riley R."/>
            <person name="Champramary S."/>
            <person name="Plett K.L."/>
            <person name="Tsai I.J."/>
            <person name="Slot J."/>
            <person name="Sipos G."/>
            <person name="Plett J."/>
            <person name="Nagy L.G."/>
            <person name="Grigoriev I.V."/>
        </authorList>
    </citation>
    <scope>NUCLEOTIDE SEQUENCE</scope>
    <source>
        <strain evidence="1">FPL87.14</strain>
    </source>
</reference>
<dbReference type="EMBL" id="JAUEPT010000094">
    <property type="protein sequence ID" value="KAK0432411.1"/>
    <property type="molecule type" value="Genomic_DNA"/>
</dbReference>
<evidence type="ECO:0000313" key="2">
    <source>
        <dbReference type="Proteomes" id="UP001175226"/>
    </source>
</evidence>
<keyword evidence="2" id="KW-1185">Reference proteome</keyword>
<protein>
    <recommendedName>
        <fullName evidence="3">F-box domain-containing protein</fullName>
    </recommendedName>
</protein>
<dbReference type="Proteomes" id="UP001175226">
    <property type="component" value="Unassembled WGS sequence"/>
</dbReference>
<evidence type="ECO:0008006" key="3">
    <source>
        <dbReference type="Google" id="ProtNLM"/>
    </source>
</evidence>
<sequence length="552" mass="63275">MALFTIVDFDNVLEDAIITNIDAYNDGLTDRELLDHIDAGDHYYYRHMEHLTHVGHQPGSLLYRLLFDYHYLITESPTYIDPLLQYYIPDSDRQPSRTNCHYLPVKLWTMVFSLLARDQLPMLHLVCVFWSNAAVPLLFTSVRLQLPFAWQLSSRSGMYVHLANRQEIALVSFLTCHNLFNMVETITFSNWSFTPYCFFLHSFSNIHTIWFLADAGTPATIPHIPYPFLLPSSVRHLVIRRCSLHGHSVEGLLSPDTSLESLELIGLEHGAMYLPPVVGPMEIATWWSLTGVDGFRLHHTQNAPLPSLRRLCIDFSRNAILRILYHNDPLSSVDMAGTMLMQLFHTQSFRADMSPMLLSTQHFPLVLHCNMVTSLDVLVVRDLFRLFSDALTDVQFSLRDLVIRYPARVFSSNSSQTHISLTPLMSLQRLTIYTSPRVWHHLVESVFTWVSHPRTLDSSELCMIVQYEGNDYVLHSNLRQLHFERILSDPNGFSPLLQHFGGEFCLQLATQGGMVFDRVEYIFASSVLDAVVSRQQVRATVLPIEVTTYTLG</sequence>
<name>A0AA39IXQ0_9AGAR</name>
<comment type="caution">
    <text evidence="1">The sequence shown here is derived from an EMBL/GenBank/DDBJ whole genome shotgun (WGS) entry which is preliminary data.</text>
</comment>